<dbReference type="Gene3D" id="1.10.472.150">
    <property type="entry name" value="Glucose-regulated metallo-peptidase M90, N-terminal domain"/>
    <property type="match status" value="1"/>
</dbReference>
<dbReference type="EMBL" id="BNAG01000002">
    <property type="protein sequence ID" value="GHE63466.1"/>
    <property type="molecule type" value="Genomic_DNA"/>
</dbReference>
<proteinExistence type="predicted"/>
<sequence>MTFVLLAGLGLVIYFTFNSKNGIVHRVKVVYPPNWQQLLEEKVSYYRQLSEPLKRQFEKDVQGFLARVTITGVKTEVTFTDRLLVASSGVIPLFGFPACTYRHLNEVILYPTTFNRQFQLDDPDEMITGMVGSGKMEGKMILSKPALHEGFENDHENTALHEFIHLFDKENGMIDGVPPGFEDRSFAMPWIQFVHRKIKEIAEERSDIRAYAAMSPIEFFAVAGEYFFERPELMRQRHPDLYELLTKTFKQQPHRFLKQS</sequence>
<dbReference type="PANTHER" id="PTHR30164:SF2">
    <property type="entry name" value="PROTEIN MTFA"/>
    <property type="match status" value="1"/>
</dbReference>
<dbReference type="PANTHER" id="PTHR30164">
    <property type="entry name" value="MTFA PEPTIDASE"/>
    <property type="match status" value="1"/>
</dbReference>
<accession>A0ABQ3IA01</accession>
<dbReference type="Pfam" id="PF06167">
    <property type="entry name" value="Peptidase_M90"/>
    <property type="match status" value="1"/>
</dbReference>
<organism evidence="1 2">
    <name type="scientific">Roseivirga thermotolerans</name>
    <dbReference type="NCBI Taxonomy" id="1758176"/>
    <lineage>
        <taxon>Bacteria</taxon>
        <taxon>Pseudomonadati</taxon>
        <taxon>Bacteroidota</taxon>
        <taxon>Cytophagia</taxon>
        <taxon>Cytophagales</taxon>
        <taxon>Roseivirgaceae</taxon>
        <taxon>Roseivirga</taxon>
    </lineage>
</organism>
<evidence type="ECO:0000313" key="2">
    <source>
        <dbReference type="Proteomes" id="UP000658258"/>
    </source>
</evidence>
<evidence type="ECO:0008006" key="3">
    <source>
        <dbReference type="Google" id="ProtNLM"/>
    </source>
</evidence>
<dbReference type="CDD" id="cd20169">
    <property type="entry name" value="Peptidase_M90_mtfA"/>
    <property type="match status" value="1"/>
</dbReference>
<reference evidence="2" key="1">
    <citation type="journal article" date="2019" name="Int. J. Syst. Evol. Microbiol.">
        <title>The Global Catalogue of Microorganisms (GCM) 10K type strain sequencing project: providing services to taxonomists for standard genome sequencing and annotation.</title>
        <authorList>
            <consortium name="The Broad Institute Genomics Platform"/>
            <consortium name="The Broad Institute Genome Sequencing Center for Infectious Disease"/>
            <person name="Wu L."/>
            <person name="Ma J."/>
        </authorList>
    </citation>
    <scope>NUCLEOTIDE SEQUENCE [LARGE SCALE GENOMIC DNA]</scope>
    <source>
        <strain evidence="2">CGMCC 1.15111</strain>
    </source>
</reference>
<comment type="caution">
    <text evidence="1">The sequence shown here is derived from an EMBL/GenBank/DDBJ whole genome shotgun (WGS) entry which is preliminary data.</text>
</comment>
<evidence type="ECO:0000313" key="1">
    <source>
        <dbReference type="EMBL" id="GHE63466.1"/>
    </source>
</evidence>
<dbReference type="RefSeq" id="WP_189629944.1">
    <property type="nucleotide sequence ID" value="NZ_BNAG01000002.1"/>
</dbReference>
<dbReference type="InterPro" id="IPR010384">
    <property type="entry name" value="MtfA_fam"/>
</dbReference>
<dbReference type="SUPFAM" id="SSF55486">
    <property type="entry name" value="Metalloproteases ('zincins'), catalytic domain"/>
    <property type="match status" value="1"/>
</dbReference>
<name>A0ABQ3IA01_9BACT</name>
<dbReference type="InterPro" id="IPR024079">
    <property type="entry name" value="MetalloPept_cat_dom_sf"/>
</dbReference>
<dbReference type="Proteomes" id="UP000658258">
    <property type="component" value="Unassembled WGS sequence"/>
</dbReference>
<gene>
    <name evidence="1" type="ORF">GCM10011340_18500</name>
</gene>
<protein>
    <recommendedName>
        <fullName evidence="3">Peptidase</fullName>
    </recommendedName>
</protein>
<dbReference type="InterPro" id="IPR042252">
    <property type="entry name" value="MtfA_N"/>
</dbReference>
<keyword evidence="2" id="KW-1185">Reference proteome</keyword>
<dbReference type="Gene3D" id="3.40.390.10">
    <property type="entry name" value="Collagenase (Catalytic Domain)"/>
    <property type="match status" value="1"/>
</dbReference>